<evidence type="ECO:0000313" key="2">
    <source>
        <dbReference type="EMBL" id="KAF0731843.1"/>
    </source>
</evidence>
<dbReference type="AlphaFoldDB" id="A0A6G0WWH3"/>
<dbReference type="EMBL" id="VJMJ01000139">
    <property type="protein sequence ID" value="KAF0731843.1"/>
    <property type="molecule type" value="Genomic_DNA"/>
</dbReference>
<dbReference type="Proteomes" id="UP000481153">
    <property type="component" value="Unassembled WGS sequence"/>
</dbReference>
<dbReference type="InterPro" id="IPR054722">
    <property type="entry name" value="PolX-like_BBD"/>
</dbReference>
<keyword evidence="3" id="KW-1185">Reference proteome</keyword>
<accession>A0A6G0WWH3</accession>
<evidence type="ECO:0000259" key="1">
    <source>
        <dbReference type="Pfam" id="PF22936"/>
    </source>
</evidence>
<dbReference type="VEuPathDB" id="FungiDB:AeMF1_011135"/>
<dbReference type="Pfam" id="PF14223">
    <property type="entry name" value="Retrotran_gag_2"/>
    <property type="match status" value="1"/>
</dbReference>
<dbReference type="GO" id="GO:0003676">
    <property type="term" value="F:nucleic acid binding"/>
    <property type="evidence" value="ECO:0007669"/>
    <property type="project" value="InterPro"/>
</dbReference>
<organism evidence="2 3">
    <name type="scientific">Aphanomyces euteiches</name>
    <dbReference type="NCBI Taxonomy" id="100861"/>
    <lineage>
        <taxon>Eukaryota</taxon>
        <taxon>Sar</taxon>
        <taxon>Stramenopiles</taxon>
        <taxon>Oomycota</taxon>
        <taxon>Saprolegniomycetes</taxon>
        <taxon>Saprolegniales</taxon>
        <taxon>Verrucalvaceae</taxon>
        <taxon>Aphanomyces</taxon>
    </lineage>
</organism>
<gene>
    <name evidence="2" type="ORF">Ae201684_010944</name>
</gene>
<comment type="caution">
    <text evidence="2">The sequence shown here is derived from an EMBL/GenBank/DDBJ whole genome shotgun (WGS) entry which is preliminary data.</text>
</comment>
<dbReference type="GO" id="GO:0008270">
    <property type="term" value="F:zinc ion binding"/>
    <property type="evidence" value="ECO:0007669"/>
    <property type="project" value="InterPro"/>
</dbReference>
<dbReference type="InterPro" id="IPR036875">
    <property type="entry name" value="Znf_CCHC_sf"/>
</dbReference>
<dbReference type="SUPFAM" id="SSF57756">
    <property type="entry name" value="Retrovirus zinc finger-like domains"/>
    <property type="match status" value="1"/>
</dbReference>
<proteinExistence type="predicted"/>
<feature type="domain" description="Retrovirus-related Pol polyprotein from transposon TNT 1-94-like beta-barrel" evidence="1">
    <location>
        <begin position="288"/>
        <end position="368"/>
    </location>
</feature>
<reference evidence="2 3" key="1">
    <citation type="submission" date="2019-07" db="EMBL/GenBank/DDBJ databases">
        <title>Genomics analysis of Aphanomyces spp. identifies a new class of oomycete effector associated with host adaptation.</title>
        <authorList>
            <person name="Gaulin E."/>
        </authorList>
    </citation>
    <scope>NUCLEOTIDE SEQUENCE [LARGE SCALE GENOMIC DNA]</scope>
    <source>
        <strain evidence="2 3">ATCC 201684</strain>
    </source>
</reference>
<name>A0A6G0WWH3_9STRA</name>
<dbReference type="Pfam" id="PF22936">
    <property type="entry name" value="Pol_BBD"/>
    <property type="match status" value="1"/>
</dbReference>
<sequence>MSPTTKSEDTKQEPIVFRGKNFDDFKLRIQAKLRSKGLWNIVNGSETPASDTNDTNFETKEAKAFDLLVNALDDEYLTYVTHVGTSSKVWKLLTDRYEARTYADVSHVVHELHTKIYVAGSSTQSHITDMRGLQQKHLIMGTRIDDDMLGRIILTSIKGIFPTTVEILRNRGSSPTLQQVIDRLLSKESEEARSSNKRKAPVEDQVLYISKADNRKPWKQRTKDKCLYCHKLGHDVAECRFKKRDVAKGIQRKCMPSEDQEINVLEHTGEEGFILVTSLERSDLSDYWILDSACTADISGDKAFFTKLSRNGRVMLKIADDDSIKSTQCGPVSIQVDKDQVLTRDQVMYVPGLTKNLLSLRKLLQDGFKIAKWTSDSAILIKDTLALKFQVQHGLYVLHEDTGMDK</sequence>
<protein>
    <recommendedName>
        <fullName evidence="1">Retrovirus-related Pol polyprotein from transposon TNT 1-94-like beta-barrel domain-containing protein</fullName>
    </recommendedName>
</protein>
<evidence type="ECO:0000313" key="3">
    <source>
        <dbReference type="Proteomes" id="UP000481153"/>
    </source>
</evidence>